<dbReference type="SMART" id="SM01165">
    <property type="entry name" value="DUF1866"/>
    <property type="match status" value="1"/>
</dbReference>
<dbReference type="Gene3D" id="3.60.10.10">
    <property type="entry name" value="Endonuclease/exonuclease/phosphatase"/>
    <property type="match status" value="1"/>
</dbReference>
<dbReference type="InterPro" id="IPR000300">
    <property type="entry name" value="IPPc"/>
</dbReference>
<feature type="compositionally biased region" description="Polar residues" evidence="6">
    <location>
        <begin position="1238"/>
        <end position="1279"/>
    </location>
</feature>
<comment type="catalytic activity">
    <reaction evidence="1">
        <text>a 1,2-diacyl-sn-glycero-3-phospho-(1D-myo-inositol-4,5-bisphosphate) + H2O = a 1,2-diacyl-sn-glycero-3-phospho-(1D-myo-inositol 4-phosphate) + phosphate</text>
        <dbReference type="Rhea" id="RHEA:22764"/>
        <dbReference type="ChEBI" id="CHEBI:15377"/>
        <dbReference type="ChEBI" id="CHEBI:43474"/>
        <dbReference type="ChEBI" id="CHEBI:58178"/>
        <dbReference type="ChEBI" id="CHEBI:58456"/>
        <dbReference type="EC" id="3.1.3.36"/>
    </reaction>
</comment>
<dbReference type="Proteomes" id="UP001318040">
    <property type="component" value="Chromosome 13"/>
</dbReference>
<dbReference type="GO" id="GO:0048488">
    <property type="term" value="P:synaptic vesicle endocytosis"/>
    <property type="evidence" value="ECO:0007669"/>
    <property type="project" value="TreeGrafter"/>
</dbReference>
<dbReference type="Pfam" id="PF02383">
    <property type="entry name" value="Syja_N"/>
    <property type="match status" value="1"/>
</dbReference>
<comment type="similarity">
    <text evidence="3">In the central section; belongs to the inositol 1,4,5-trisphosphate 5-phosphatase family.</text>
</comment>
<evidence type="ECO:0000259" key="7">
    <source>
        <dbReference type="PROSITE" id="PS50275"/>
    </source>
</evidence>
<evidence type="ECO:0000313" key="9">
    <source>
        <dbReference type="RefSeq" id="XP_032809421.1"/>
    </source>
</evidence>
<evidence type="ECO:0000313" key="10">
    <source>
        <dbReference type="RefSeq" id="XP_032809422.1"/>
    </source>
</evidence>
<feature type="compositionally biased region" description="Pro residues" evidence="6">
    <location>
        <begin position="1083"/>
        <end position="1099"/>
    </location>
</feature>
<dbReference type="GO" id="GO:0004439">
    <property type="term" value="F:phosphatidylinositol-4,5-bisphosphate 5-phosphatase activity"/>
    <property type="evidence" value="ECO:0007669"/>
    <property type="project" value="UniProtKB-EC"/>
</dbReference>
<comment type="similarity">
    <text evidence="2">Belongs to the synaptojanin family.</text>
</comment>
<dbReference type="PROSITE" id="PS50275">
    <property type="entry name" value="SAC"/>
    <property type="match status" value="1"/>
</dbReference>
<dbReference type="GO" id="GO:0046856">
    <property type="term" value="P:phosphatidylinositol dephosphorylation"/>
    <property type="evidence" value="ECO:0007669"/>
    <property type="project" value="InterPro"/>
</dbReference>
<dbReference type="Pfam" id="PF22669">
    <property type="entry name" value="Exo_endo_phos2"/>
    <property type="match status" value="1"/>
</dbReference>
<evidence type="ECO:0000256" key="4">
    <source>
        <dbReference type="ARBA" id="ARBA00013044"/>
    </source>
</evidence>
<name>A0AAJ7WTC7_PETMA</name>
<proteinExistence type="inferred from homology"/>
<evidence type="ECO:0000256" key="3">
    <source>
        <dbReference type="ARBA" id="ARBA00009678"/>
    </source>
</evidence>
<dbReference type="CDD" id="cd12440">
    <property type="entry name" value="RRM_SYNJ"/>
    <property type="match status" value="1"/>
</dbReference>
<protein>
    <recommendedName>
        <fullName evidence="4">phosphoinositide 5-phosphatase</fullName>
        <ecNumber evidence="4">3.1.3.36</ecNumber>
    </recommendedName>
</protein>
<keyword evidence="8" id="KW-1185">Reference proteome</keyword>
<dbReference type="RefSeq" id="XP_032809423.1">
    <property type="nucleotide sequence ID" value="XM_032953532.1"/>
</dbReference>
<dbReference type="SUPFAM" id="SSF56219">
    <property type="entry name" value="DNase I-like"/>
    <property type="match status" value="1"/>
</dbReference>
<dbReference type="SMART" id="SM00128">
    <property type="entry name" value="IPPc"/>
    <property type="match status" value="1"/>
</dbReference>
<evidence type="ECO:0000313" key="8">
    <source>
        <dbReference type="Proteomes" id="UP001318040"/>
    </source>
</evidence>
<sequence length="1585" mass="172664">MALSKGFRVLQKSEQNLYSVILENRNREECLLFESGAIAVLSAAEKEAVKGQYNRLMDAYGCLGMLRLNMDGKGEVILRYLVLVTGCASVGRIVDSEVMRITSVEMVSLQGDPSDEDRVADLRRLLSTGTFYFSSSGGVGNTYDLSIRAQLQGQGDPAQHNPFCWNAALHVPLRQCGVDCGAWLLRIMCGGVGVRTLYAAHQQAKVCVLARVSCARAGTRFNVRGADDSGQVANFCETEQIIFIDDEVTSFVQLRGSVPLFWEQPGLQVGSHRVKMSRGYEANAPALDRHFAMLKELYGKQMVVNLLGSKEGEHMLSKAFQSHMQASRHASDIPMLNFDYHLLLKGSSQRSERLQSGLGNKVRPFLEQCGFYCFHEGVVSRVQKGTVRTNCLDCLDRTNSVQTHFAVDMLKRQLEDLGLAEKPQMVARFDEVFRALWSAVGDLVSKMYAGTGALEGKTKLKDGARSVTRTIQNNFFDGAKQEAMDLLLLGCALNSEAADKARTLISPTTRGAENFLQTASARLLRSLCERHGEYTHPKRLRVAIATWNVNGGKTTRSIAFKHQTLSDWLLDNHKQAAISQFQADDTPVDVFAIGFQEMVELNAGNIVSASTENQKRWSVELQKTISRDHKYILLTSEQLVGVCLFVFLRPHHAPHVRDVAVDTVKTGMGGATGNKGGVAIRLQMYSSSLCFVCSHFAAGQSHTRERNEDYAEIARKLSFPMGRGLFSHDYVFWCGDFNYRIDLSGDEVKELVRQKNWETLQQADQLVQQRNLGAVFRGFHEGRTNFPPTYKYDIFSDDYDTSEKCRIPAWTDRVLWYRHKWAFEKSADELDLVNLPAGVEPRLPHLWNPGTLIHYSRAELKTSDHRPVIALIDVDLLEVSPGSMQGVLRAAIAAHGPPDASAVLSLDSGEEFDDACIEQLLRILAGYGDVTLVRFAGNDMVVTFRDSRSALEILCINGIQVLRHILHVRLKSPEWSSMLEEELVQSAGDMQATGAMLTHNSSLLEDDASLPPAYYAIEDEQDEMADAEEGGTQDQLTSGMAIDPSVSPRPSPKPSPCPSPTHGEGRDWQSFGKQTSESLSKPAGPPAKPPPPQRPPPPSVKSQPGPGSTILQPTSASAPRSQDLPRVPSRPPPPLPATPPQHRSAAVASSSPEIAKSRAPVNLPEPLLPSAAATSPQNLSQPSPSLPEPMLPQLAHSNQIQQLLIPMLPTQSAPSPLPEAMLPSPAASSPMQEPMVPSPSTQAQFLGTQPPSPSTQGLLQAMATSAPQAPPRTRSTQSIPHAEPPVPLKRSSSANVLTPSLVVFNIGEESGDPNRQVPIPPQRQRTLHARPSPISAEQPFNSNVLPPVPASRQVAATNPFIKPSMLGPLSATLPVTVDNGSVLSNCHPVPPTRTESPCQPLDFLSNPPFANKPIVANNLASRIRPPVPAELPVVFNSCPEIRSGVAANNLNGLKESQMTCPRLQAPPIPPRIVATCRMSPNPFVVPEEACSVTATLSSSTSLPTPAFRTAHSTPLLNPFVASISSLPPSSSLSSMQPLSSSISTEAIWNVNREVAPPSIAARDQLTVTSNPKPSTLPKGWVTFDG</sequence>
<feature type="compositionally biased region" description="Pro residues" evidence="6">
    <location>
        <begin position="1047"/>
        <end position="1059"/>
    </location>
</feature>
<dbReference type="InterPro" id="IPR046985">
    <property type="entry name" value="IP5"/>
</dbReference>
<keyword evidence="5" id="KW-0378">Hydrolase</keyword>
<dbReference type="GO" id="GO:0017124">
    <property type="term" value="F:SH3 domain binding"/>
    <property type="evidence" value="ECO:0007669"/>
    <property type="project" value="TreeGrafter"/>
</dbReference>
<dbReference type="KEGG" id="pmrn:116942019"/>
<evidence type="ECO:0000256" key="5">
    <source>
        <dbReference type="ARBA" id="ARBA00022801"/>
    </source>
</evidence>
<organism evidence="8 9">
    <name type="scientific">Petromyzon marinus</name>
    <name type="common">Sea lamprey</name>
    <dbReference type="NCBI Taxonomy" id="7757"/>
    <lineage>
        <taxon>Eukaryota</taxon>
        <taxon>Metazoa</taxon>
        <taxon>Chordata</taxon>
        <taxon>Craniata</taxon>
        <taxon>Vertebrata</taxon>
        <taxon>Cyclostomata</taxon>
        <taxon>Hyperoartia</taxon>
        <taxon>Petromyzontiformes</taxon>
        <taxon>Petromyzontidae</taxon>
        <taxon>Petromyzon</taxon>
    </lineage>
</organism>
<dbReference type="RefSeq" id="XP_032809421.1">
    <property type="nucleotide sequence ID" value="XM_032953530.1"/>
</dbReference>
<feature type="compositionally biased region" description="Pro residues" evidence="6">
    <location>
        <begin position="1128"/>
        <end position="1139"/>
    </location>
</feature>
<feature type="region of interest" description="Disordered" evidence="6">
    <location>
        <begin position="1024"/>
        <end position="1292"/>
    </location>
</feature>
<dbReference type="InterPro" id="IPR036691">
    <property type="entry name" value="Endo/exonu/phosph_ase_sf"/>
</dbReference>
<dbReference type="InterPro" id="IPR002013">
    <property type="entry name" value="SAC_dom"/>
</dbReference>
<dbReference type="Gene3D" id="3.30.70.330">
    <property type="match status" value="1"/>
</dbReference>
<accession>A0AAJ7WTC7</accession>
<dbReference type="PANTHER" id="PTHR11200:SF257">
    <property type="entry name" value="PHOSPHOINOSITIDE 5-PHOSPHATASE"/>
    <property type="match status" value="1"/>
</dbReference>
<dbReference type="GeneID" id="116942019"/>
<dbReference type="EC" id="3.1.3.36" evidence="4"/>
<reference evidence="9 10" key="1">
    <citation type="submission" date="2025-04" db="UniProtKB">
        <authorList>
            <consortium name="RefSeq"/>
        </authorList>
    </citation>
    <scope>IDENTIFICATION</scope>
    <source>
        <tissue evidence="9 10">Sperm</tissue>
    </source>
</reference>
<dbReference type="CTD" id="8867"/>
<dbReference type="Pfam" id="PF08952">
    <property type="entry name" value="DUF1866"/>
    <property type="match status" value="1"/>
</dbReference>
<evidence type="ECO:0000313" key="11">
    <source>
        <dbReference type="RefSeq" id="XP_032809423.1"/>
    </source>
</evidence>
<gene>
    <name evidence="9 10 11" type="primary">SYNJ1</name>
</gene>
<feature type="domain" description="SAC" evidence="7">
    <location>
        <begin position="122"/>
        <end position="450"/>
    </location>
</feature>
<dbReference type="RefSeq" id="XP_032809422.1">
    <property type="nucleotide sequence ID" value="XM_032953531.1"/>
</dbReference>
<feature type="compositionally biased region" description="Polar residues" evidence="6">
    <location>
        <begin position="1109"/>
        <end position="1120"/>
    </location>
</feature>
<dbReference type="InterPro" id="IPR012677">
    <property type="entry name" value="Nucleotide-bd_a/b_plait_sf"/>
</dbReference>
<evidence type="ECO:0000256" key="6">
    <source>
        <dbReference type="SAM" id="MobiDB-lite"/>
    </source>
</evidence>
<dbReference type="InterPro" id="IPR015047">
    <property type="entry name" value="SYNJ1/2_RRM"/>
</dbReference>
<dbReference type="FunFam" id="3.60.10.10:FF:000003">
    <property type="entry name" value="Synaptojanin-1 isoform 1"/>
    <property type="match status" value="1"/>
</dbReference>
<dbReference type="CDD" id="cd09089">
    <property type="entry name" value="INPP5c_Synj"/>
    <property type="match status" value="1"/>
</dbReference>
<evidence type="ECO:0000256" key="2">
    <source>
        <dbReference type="ARBA" id="ARBA00008943"/>
    </source>
</evidence>
<dbReference type="PANTHER" id="PTHR11200">
    <property type="entry name" value="INOSITOL 5-PHOSPHATASE"/>
    <property type="match status" value="1"/>
</dbReference>
<evidence type="ECO:0000256" key="1">
    <source>
        <dbReference type="ARBA" id="ARBA00001786"/>
    </source>
</evidence>
<dbReference type="GO" id="GO:0098793">
    <property type="term" value="C:presynapse"/>
    <property type="evidence" value="ECO:0007669"/>
    <property type="project" value="GOC"/>
</dbReference>